<feature type="transmembrane region" description="Helical" evidence="1">
    <location>
        <begin position="106"/>
        <end position="129"/>
    </location>
</feature>
<keyword evidence="4" id="KW-0808">Transferase</keyword>
<feature type="transmembrane region" description="Helical" evidence="1">
    <location>
        <begin position="62"/>
        <end position="85"/>
    </location>
</feature>
<dbReference type="STRING" id="504797.SAMN05421678_102277"/>
<dbReference type="GO" id="GO:0016747">
    <property type="term" value="F:acyltransferase activity, transferring groups other than amino-acyl groups"/>
    <property type="evidence" value="ECO:0007669"/>
    <property type="project" value="InterPro"/>
</dbReference>
<dbReference type="AlphaFoldDB" id="A0A1I2LRA4"/>
<feature type="transmembrane region" description="Helical" evidence="1">
    <location>
        <begin position="399"/>
        <end position="419"/>
    </location>
</feature>
<reference evidence="4 5" key="1">
    <citation type="submission" date="2016-10" db="EMBL/GenBank/DDBJ databases">
        <authorList>
            <person name="de Groot N.N."/>
        </authorList>
    </citation>
    <scope>NUCLEOTIDE SEQUENCE [LARGE SCALE GENOMIC DNA]</scope>
    <source>
        <strain evidence="4 5">CPCC 202808</strain>
    </source>
</reference>
<gene>
    <name evidence="3" type="ORF">FHR37_000268</name>
    <name evidence="4" type="ORF">SAMN05421678_102277</name>
</gene>
<proteinExistence type="predicted"/>
<reference evidence="3 6" key="2">
    <citation type="submission" date="2020-07" db="EMBL/GenBank/DDBJ databases">
        <title>Sequencing the genomes of 1000 actinobacteria strains.</title>
        <authorList>
            <person name="Klenk H.-P."/>
        </authorList>
    </citation>
    <scope>NUCLEOTIDE SEQUENCE [LARGE SCALE GENOMIC DNA]</scope>
    <source>
        <strain evidence="3 6">DSM 45117</strain>
    </source>
</reference>
<feature type="transmembrane region" description="Helical" evidence="1">
    <location>
        <begin position="21"/>
        <end position="42"/>
    </location>
</feature>
<organism evidence="4 5">
    <name type="scientific">Actinopolymorpha cephalotaxi</name>
    <dbReference type="NCBI Taxonomy" id="504797"/>
    <lineage>
        <taxon>Bacteria</taxon>
        <taxon>Bacillati</taxon>
        <taxon>Actinomycetota</taxon>
        <taxon>Actinomycetes</taxon>
        <taxon>Propionibacteriales</taxon>
        <taxon>Actinopolymorphaceae</taxon>
        <taxon>Actinopolymorpha</taxon>
    </lineage>
</organism>
<evidence type="ECO:0000259" key="2">
    <source>
        <dbReference type="Pfam" id="PF01757"/>
    </source>
</evidence>
<keyword evidence="6" id="KW-1185">Reference proteome</keyword>
<evidence type="ECO:0000313" key="4">
    <source>
        <dbReference type="EMBL" id="SFF81805.1"/>
    </source>
</evidence>
<evidence type="ECO:0000313" key="5">
    <source>
        <dbReference type="Proteomes" id="UP000199052"/>
    </source>
</evidence>
<evidence type="ECO:0000313" key="3">
    <source>
        <dbReference type="EMBL" id="NYH81417.1"/>
    </source>
</evidence>
<feature type="transmembrane region" description="Helical" evidence="1">
    <location>
        <begin position="198"/>
        <end position="218"/>
    </location>
</feature>
<dbReference type="EMBL" id="FOOI01000002">
    <property type="protein sequence ID" value="SFF81805.1"/>
    <property type="molecule type" value="Genomic_DNA"/>
</dbReference>
<dbReference type="OrthoDB" id="8206682at2"/>
<feature type="transmembrane region" description="Helical" evidence="1">
    <location>
        <begin position="345"/>
        <end position="366"/>
    </location>
</feature>
<feature type="transmembrane region" description="Helical" evidence="1">
    <location>
        <begin position="270"/>
        <end position="288"/>
    </location>
</feature>
<feature type="transmembrane region" description="Helical" evidence="1">
    <location>
        <begin position="230"/>
        <end position="250"/>
    </location>
</feature>
<feature type="transmembrane region" description="Helical" evidence="1">
    <location>
        <begin position="300"/>
        <end position="333"/>
    </location>
</feature>
<evidence type="ECO:0000313" key="6">
    <source>
        <dbReference type="Proteomes" id="UP000533017"/>
    </source>
</evidence>
<feature type="domain" description="Acyltransferase 3" evidence="2">
    <location>
        <begin position="17"/>
        <end position="364"/>
    </location>
</feature>
<accession>A0A1I2LRA4</accession>
<feature type="transmembrane region" description="Helical" evidence="1">
    <location>
        <begin position="173"/>
        <end position="192"/>
    </location>
</feature>
<dbReference type="EMBL" id="JACBZA010000001">
    <property type="protein sequence ID" value="NYH81417.1"/>
    <property type="molecule type" value="Genomic_DNA"/>
</dbReference>
<keyword evidence="1" id="KW-0812">Transmembrane</keyword>
<feature type="transmembrane region" description="Helical" evidence="1">
    <location>
        <begin position="141"/>
        <end position="161"/>
    </location>
</feature>
<dbReference type="Proteomes" id="UP000533017">
    <property type="component" value="Unassembled WGS sequence"/>
</dbReference>
<protein>
    <submittedName>
        <fullName evidence="4">Acyltransferase family protein</fullName>
    </submittedName>
    <submittedName>
        <fullName evidence="3">Peptidoglycan/LPS O-acetylase OafA/YrhL</fullName>
    </submittedName>
</protein>
<keyword evidence="1" id="KW-1133">Transmembrane helix</keyword>
<keyword evidence="1" id="KW-0472">Membrane</keyword>
<dbReference type="Proteomes" id="UP000199052">
    <property type="component" value="Unassembled WGS sequence"/>
</dbReference>
<dbReference type="Pfam" id="PF01757">
    <property type="entry name" value="Acyl_transf_3"/>
    <property type="match status" value="1"/>
</dbReference>
<dbReference type="RefSeq" id="WP_092881334.1">
    <property type="nucleotide sequence ID" value="NZ_FOOI01000002.1"/>
</dbReference>
<feature type="transmembrane region" description="Helical" evidence="1">
    <location>
        <begin position="425"/>
        <end position="447"/>
    </location>
</feature>
<keyword evidence="4" id="KW-0012">Acyltransferase</keyword>
<name>A0A1I2LRA4_9ACTN</name>
<sequence>MTRLRELADETPASRERYVDLLRALAITAVVLGHWLLSAITYDAHGRLTGRSALDSMPWAYPLTWVAQVMPIFFVVGGYANAASLQTHRRQGENATDWLLGRTGRLVGPTTGLLVTLAVVGLAANLAGVRWLGLSPGLVRFGVWVASIPLWFLTAYLLVVLLAPVMYRLHRRYGLRVVLVLVVLVALGDVARLELSEWMAAGNFLFGWLVIHQLGFFWRDGQLPDTPRVWIPLLAGGFGMLALLTLVGPYAVSMIDVTGQQPHNASPPTLALLAAATMQLGLVLMLRRPAERWLHRPNPWLAVVAVNSVVLTIFLWHMSAVVLLVGVLAAAHLLPTPAVVTASWWLWRLPWLVMLSASLALLVAVFGRLETRPRPRPTEVPRGLPDGFVRTVSRPAPRLVLAVIAFLSVMAGLLANSLAPSTGSYLLGMPGGGFVCYLLGAGTLWVLRSIPNPTTTPTEGRENADPGQA</sequence>
<evidence type="ECO:0000256" key="1">
    <source>
        <dbReference type="SAM" id="Phobius"/>
    </source>
</evidence>
<dbReference type="InterPro" id="IPR002656">
    <property type="entry name" value="Acyl_transf_3_dom"/>
</dbReference>